<dbReference type="PATRIC" id="fig|1432052.4.peg.1723"/>
<evidence type="ECO:0000313" key="6">
    <source>
        <dbReference type="Proteomes" id="UP000094067"/>
    </source>
</evidence>
<feature type="region of interest" description="Disordered" evidence="2">
    <location>
        <begin position="62"/>
        <end position="94"/>
    </location>
</feature>
<reference evidence="5 6" key="1">
    <citation type="submission" date="2016-07" db="EMBL/GenBank/DDBJ databases">
        <title>Characterization of isolates of Eisenbergiella tayi derived from blood cultures, using whole genome sequencing.</title>
        <authorList>
            <person name="Burdz T."/>
            <person name="Wiebe D."/>
            <person name="Huynh C."/>
            <person name="Bernard K."/>
        </authorList>
    </citation>
    <scope>NUCLEOTIDE SEQUENCE [LARGE SCALE GENOMIC DNA]</scope>
    <source>
        <strain evidence="5 6">NML 110608</strain>
    </source>
</reference>
<dbReference type="SUPFAM" id="SSF52266">
    <property type="entry name" value="SGNH hydrolase"/>
    <property type="match status" value="1"/>
</dbReference>
<name>A0A1E3AAI5_9FIRM</name>
<feature type="signal peptide" evidence="3">
    <location>
        <begin position="1"/>
        <end position="25"/>
    </location>
</feature>
<evidence type="ECO:0000256" key="2">
    <source>
        <dbReference type="SAM" id="MobiDB-lite"/>
    </source>
</evidence>
<protein>
    <submittedName>
        <fullName evidence="5">GDSL-like Lipase/Acylhydrolase</fullName>
    </submittedName>
</protein>
<feature type="domain" description="SGNH hydrolase-type esterase" evidence="4">
    <location>
        <begin position="103"/>
        <end position="321"/>
    </location>
</feature>
<dbReference type="PROSITE" id="PS51257">
    <property type="entry name" value="PROKAR_LIPOPROTEIN"/>
    <property type="match status" value="1"/>
</dbReference>
<feature type="chain" id="PRO_5038598179" evidence="3">
    <location>
        <begin position="26"/>
        <end position="346"/>
    </location>
</feature>
<evidence type="ECO:0000256" key="3">
    <source>
        <dbReference type="SAM" id="SignalP"/>
    </source>
</evidence>
<keyword evidence="5" id="KW-0378">Hydrolase</keyword>
<dbReference type="InterPro" id="IPR045136">
    <property type="entry name" value="Iah1-like"/>
</dbReference>
<dbReference type="Pfam" id="PF13472">
    <property type="entry name" value="Lipase_GDSL_2"/>
    <property type="match status" value="1"/>
</dbReference>
<feature type="coiled-coil region" evidence="1">
    <location>
        <begin position="32"/>
        <end position="59"/>
    </location>
</feature>
<dbReference type="Gene3D" id="3.40.50.1110">
    <property type="entry name" value="SGNH hydrolase"/>
    <property type="match status" value="1"/>
</dbReference>
<evidence type="ECO:0000259" key="4">
    <source>
        <dbReference type="Pfam" id="PF13472"/>
    </source>
</evidence>
<keyword evidence="3" id="KW-0732">Signal</keyword>
<proteinExistence type="predicted"/>
<comment type="caution">
    <text evidence="5">The sequence shown here is derived from an EMBL/GenBank/DDBJ whole genome shotgun (WGS) entry which is preliminary data.</text>
</comment>
<dbReference type="GO" id="GO:0016787">
    <property type="term" value="F:hydrolase activity"/>
    <property type="evidence" value="ECO:0007669"/>
    <property type="project" value="UniProtKB-KW"/>
</dbReference>
<dbReference type="InterPro" id="IPR036514">
    <property type="entry name" value="SGNH_hydro_sf"/>
</dbReference>
<keyword evidence="1" id="KW-0175">Coiled coil</keyword>
<dbReference type="EMBL" id="MCGH01000002">
    <property type="protein sequence ID" value="ODM05649.1"/>
    <property type="molecule type" value="Genomic_DNA"/>
</dbReference>
<sequence>MKKSTKKCKAILLAIVLAVVMLFSACSDKKTASSDTDNVDELKKQIESLMAENEELRQKLEPEGEATQQAGTEQAAVTEETSQTEAEVQETGRSQEDKLNIVVLGDSIWDMDRSDTGIAAQVAQYMDADVYNCAIGGSRATLKDGESPDDFERWDSSSLMGLVNVLAGKVQPDFLEGYPGGGVIRNVNPQTVDYYIIAYGLNDYFSKAPIAVEDGSNWDAHGYTGALKNAILLLGQISPQAKVLIISPTYCQFLKDGVMETDSNMRDYGQGTLSDYANAARNVAETNGTLYIDAYSTMGINIYSAEQYLEDGIHLTVEGRKLYAKAVSSCLKYGKPGEVSGNSIYY</sequence>
<dbReference type="AlphaFoldDB" id="A0A1E3AAI5"/>
<evidence type="ECO:0000313" key="5">
    <source>
        <dbReference type="EMBL" id="ODM05649.1"/>
    </source>
</evidence>
<dbReference type="CDD" id="cd00229">
    <property type="entry name" value="SGNH_hydrolase"/>
    <property type="match status" value="1"/>
</dbReference>
<dbReference type="PANTHER" id="PTHR14209">
    <property type="entry name" value="ISOAMYL ACETATE-HYDROLYZING ESTERASE 1"/>
    <property type="match status" value="1"/>
</dbReference>
<evidence type="ECO:0000256" key="1">
    <source>
        <dbReference type="SAM" id="Coils"/>
    </source>
</evidence>
<dbReference type="RefSeq" id="WP_069151855.1">
    <property type="nucleotide sequence ID" value="NZ_MCGH01000002.1"/>
</dbReference>
<dbReference type="InterPro" id="IPR013830">
    <property type="entry name" value="SGNH_hydro"/>
</dbReference>
<feature type="compositionally biased region" description="Low complexity" evidence="2">
    <location>
        <begin position="65"/>
        <end position="81"/>
    </location>
</feature>
<organism evidence="5 6">
    <name type="scientific">Eisenbergiella tayi</name>
    <dbReference type="NCBI Taxonomy" id="1432052"/>
    <lineage>
        <taxon>Bacteria</taxon>
        <taxon>Bacillati</taxon>
        <taxon>Bacillota</taxon>
        <taxon>Clostridia</taxon>
        <taxon>Lachnospirales</taxon>
        <taxon>Lachnospiraceae</taxon>
        <taxon>Eisenbergiella</taxon>
    </lineage>
</organism>
<accession>A0A1E3AAI5</accession>
<dbReference type="PANTHER" id="PTHR14209:SF19">
    <property type="entry name" value="ISOAMYL ACETATE-HYDROLYZING ESTERASE 1 HOMOLOG"/>
    <property type="match status" value="1"/>
</dbReference>
<dbReference type="Proteomes" id="UP000094067">
    <property type="component" value="Unassembled WGS sequence"/>
</dbReference>
<gene>
    <name evidence="5" type="ORF">BEI61_01538</name>
</gene>